<sequence>MTWQIKFREILNELVLTRNNLSSFTIARWRQQGGFDPNGEIWLGRYRRS</sequence>
<name>A0A0A9H0Y3_ARUDO</name>
<dbReference type="AlphaFoldDB" id="A0A0A9H0Y3"/>
<evidence type="ECO:0000313" key="1">
    <source>
        <dbReference type="EMBL" id="JAE30432.1"/>
    </source>
</evidence>
<organism evidence="1">
    <name type="scientific">Arundo donax</name>
    <name type="common">Giant reed</name>
    <name type="synonym">Donax arundinaceus</name>
    <dbReference type="NCBI Taxonomy" id="35708"/>
    <lineage>
        <taxon>Eukaryota</taxon>
        <taxon>Viridiplantae</taxon>
        <taxon>Streptophyta</taxon>
        <taxon>Embryophyta</taxon>
        <taxon>Tracheophyta</taxon>
        <taxon>Spermatophyta</taxon>
        <taxon>Magnoliopsida</taxon>
        <taxon>Liliopsida</taxon>
        <taxon>Poales</taxon>
        <taxon>Poaceae</taxon>
        <taxon>PACMAD clade</taxon>
        <taxon>Arundinoideae</taxon>
        <taxon>Arundineae</taxon>
        <taxon>Arundo</taxon>
    </lineage>
</organism>
<reference evidence="1" key="1">
    <citation type="submission" date="2014-09" db="EMBL/GenBank/DDBJ databases">
        <authorList>
            <person name="Magalhaes I.L.F."/>
            <person name="Oliveira U."/>
            <person name="Santos F.R."/>
            <person name="Vidigal T.H.D.A."/>
            <person name="Brescovit A.D."/>
            <person name="Santos A.J."/>
        </authorList>
    </citation>
    <scope>NUCLEOTIDE SEQUENCE</scope>
    <source>
        <tissue evidence="1">Shoot tissue taken approximately 20 cm above the soil surface</tissue>
    </source>
</reference>
<dbReference type="EMBL" id="GBRH01167464">
    <property type="protein sequence ID" value="JAE30432.1"/>
    <property type="molecule type" value="Transcribed_RNA"/>
</dbReference>
<proteinExistence type="predicted"/>
<reference evidence="1" key="2">
    <citation type="journal article" date="2015" name="Data Brief">
        <title>Shoot transcriptome of the giant reed, Arundo donax.</title>
        <authorList>
            <person name="Barrero R.A."/>
            <person name="Guerrero F.D."/>
            <person name="Moolhuijzen P."/>
            <person name="Goolsby J.A."/>
            <person name="Tidwell J."/>
            <person name="Bellgard S.E."/>
            <person name="Bellgard M.I."/>
        </authorList>
    </citation>
    <scope>NUCLEOTIDE SEQUENCE</scope>
    <source>
        <tissue evidence="1">Shoot tissue taken approximately 20 cm above the soil surface</tissue>
    </source>
</reference>
<accession>A0A0A9H0Y3</accession>
<protein>
    <submittedName>
        <fullName evidence="1">Uncharacterized protein</fullName>
    </submittedName>
</protein>